<dbReference type="AlphaFoldDB" id="A0A1H6LVI7"/>
<reference evidence="2" key="1">
    <citation type="submission" date="2016-10" db="EMBL/GenBank/DDBJ databases">
        <authorList>
            <person name="Varghese N."/>
            <person name="Submissions S."/>
        </authorList>
    </citation>
    <scope>NUCLEOTIDE SEQUENCE [LARGE SCALE GENOMIC DNA]</scope>
    <source>
        <strain evidence="2">DSM 17616</strain>
    </source>
</reference>
<name>A0A1H6LVI7_9GAMM</name>
<dbReference type="EMBL" id="FNXF01000007">
    <property type="protein sequence ID" value="SEH92756.1"/>
    <property type="molecule type" value="Genomic_DNA"/>
</dbReference>
<proteinExistence type="predicted"/>
<accession>A0A1H6LVI7</accession>
<dbReference type="Pfam" id="PF03923">
    <property type="entry name" value="Lipoprotein_16"/>
    <property type="match status" value="1"/>
</dbReference>
<evidence type="ECO:0000313" key="1">
    <source>
        <dbReference type="EMBL" id="SEH92756.1"/>
    </source>
</evidence>
<gene>
    <name evidence="1" type="ORF">SAMN05660691_02218</name>
</gene>
<dbReference type="OrthoDB" id="5765231at2"/>
<keyword evidence="2" id="KW-1185">Reference proteome</keyword>
<protein>
    <submittedName>
        <fullName evidence="1">Uncharacterized lipoprotein YajG</fullName>
    </submittedName>
</protein>
<sequence>MRYILLTLLLLTGCSAPTPKFILSPQIFWPQSNQLQQARFAFAVSDERGRPYSLRIQKGTDIQQINASNDISADIQSTMAQALTEQAAIIDQNSNTQMTIKITLLQALVDQRSLEHAVTNQVSLTVFVQSDQGTFSKTYSGDSSYTAPFRMDVAAVERELRVLTEQVLGQILQDSSWHQAVRG</sequence>
<keyword evidence="1" id="KW-0449">Lipoprotein</keyword>
<dbReference type="STRING" id="173990.SAMN05660691_02218"/>
<dbReference type="Proteomes" id="UP000199371">
    <property type="component" value="Unassembled WGS sequence"/>
</dbReference>
<evidence type="ECO:0000313" key="2">
    <source>
        <dbReference type="Proteomes" id="UP000199371"/>
    </source>
</evidence>
<dbReference type="RefSeq" id="WP_092793241.1">
    <property type="nucleotide sequence ID" value="NZ_DASWWU010000004.1"/>
</dbReference>
<organism evidence="1 2">
    <name type="scientific">Rheinheimera pacifica</name>
    <dbReference type="NCBI Taxonomy" id="173990"/>
    <lineage>
        <taxon>Bacteria</taxon>
        <taxon>Pseudomonadati</taxon>
        <taxon>Pseudomonadota</taxon>
        <taxon>Gammaproteobacteria</taxon>
        <taxon>Chromatiales</taxon>
        <taxon>Chromatiaceae</taxon>
        <taxon>Rheinheimera</taxon>
    </lineage>
</organism>
<dbReference type="InterPro" id="IPR005619">
    <property type="entry name" value="Uncharacterised_YajG"/>
</dbReference>